<evidence type="ECO:0000313" key="2">
    <source>
        <dbReference type="Proteomes" id="UP000017836"/>
    </source>
</evidence>
<dbReference type="HOGENOM" id="CLU_2641454_0_0_1"/>
<accession>W1NSQ3</accession>
<dbReference type="Gramene" id="ERN00142">
    <property type="protein sequence ID" value="ERN00142"/>
    <property type="gene ID" value="AMTR_s00111p00023750"/>
</dbReference>
<dbReference type="EMBL" id="KI394940">
    <property type="protein sequence ID" value="ERN00142.1"/>
    <property type="molecule type" value="Genomic_DNA"/>
</dbReference>
<dbReference type="AlphaFoldDB" id="W1NSQ3"/>
<protein>
    <submittedName>
        <fullName evidence="1">Uncharacterized protein</fullName>
    </submittedName>
</protein>
<reference evidence="2" key="1">
    <citation type="journal article" date="2013" name="Science">
        <title>The Amborella genome and the evolution of flowering plants.</title>
        <authorList>
            <consortium name="Amborella Genome Project"/>
        </authorList>
    </citation>
    <scope>NUCLEOTIDE SEQUENCE [LARGE SCALE GENOMIC DNA]</scope>
</reference>
<dbReference type="Proteomes" id="UP000017836">
    <property type="component" value="Unassembled WGS sequence"/>
</dbReference>
<proteinExistence type="predicted"/>
<gene>
    <name evidence="1" type="ORF">AMTR_s00111p00023750</name>
</gene>
<evidence type="ECO:0000313" key="1">
    <source>
        <dbReference type="EMBL" id="ERN00142.1"/>
    </source>
</evidence>
<sequence>MEGRDPLVICKPPFINQDETLIINVSPLLTELCENGTWSLSWPCYSIEYESTAAICDNFAKGTRLRKLGNILKHSKN</sequence>
<organism evidence="1 2">
    <name type="scientific">Amborella trichopoda</name>
    <dbReference type="NCBI Taxonomy" id="13333"/>
    <lineage>
        <taxon>Eukaryota</taxon>
        <taxon>Viridiplantae</taxon>
        <taxon>Streptophyta</taxon>
        <taxon>Embryophyta</taxon>
        <taxon>Tracheophyta</taxon>
        <taxon>Spermatophyta</taxon>
        <taxon>Magnoliopsida</taxon>
        <taxon>Amborellales</taxon>
        <taxon>Amborellaceae</taxon>
        <taxon>Amborella</taxon>
    </lineage>
</organism>
<keyword evidence="2" id="KW-1185">Reference proteome</keyword>
<name>W1NSQ3_AMBTC</name>